<sequence>MERQKLVRLVDGDDDLRVAVRAALAAGAPFDVWDDSRVPVSAAITLLQRRQAGAERRGRPLLQAAEGLEALRLYPGDTVLVGRVDDRQRSGMQFHLHLDPETEAIVCCVGVPGAR</sequence>
<proteinExistence type="predicted"/>
<dbReference type="EMBL" id="BAABAT010000045">
    <property type="protein sequence ID" value="GAA4261403.1"/>
    <property type="molecule type" value="Genomic_DNA"/>
</dbReference>
<comment type="caution">
    <text evidence="1">The sequence shown here is derived from an EMBL/GenBank/DDBJ whole genome shotgun (WGS) entry which is preliminary data.</text>
</comment>
<evidence type="ECO:0000313" key="2">
    <source>
        <dbReference type="Proteomes" id="UP001500620"/>
    </source>
</evidence>
<reference evidence="2" key="1">
    <citation type="journal article" date="2019" name="Int. J. Syst. Evol. Microbiol.">
        <title>The Global Catalogue of Microorganisms (GCM) 10K type strain sequencing project: providing services to taxonomists for standard genome sequencing and annotation.</title>
        <authorList>
            <consortium name="The Broad Institute Genomics Platform"/>
            <consortium name="The Broad Institute Genome Sequencing Center for Infectious Disease"/>
            <person name="Wu L."/>
            <person name="Ma J."/>
        </authorList>
    </citation>
    <scope>NUCLEOTIDE SEQUENCE [LARGE SCALE GENOMIC DNA]</scope>
    <source>
        <strain evidence="2">JCM 17441</strain>
    </source>
</reference>
<protein>
    <submittedName>
        <fullName evidence="1">Uncharacterized protein</fullName>
    </submittedName>
</protein>
<name>A0ABP8DPY5_9ACTN</name>
<dbReference type="Proteomes" id="UP001500620">
    <property type="component" value="Unassembled WGS sequence"/>
</dbReference>
<evidence type="ECO:0000313" key="1">
    <source>
        <dbReference type="EMBL" id="GAA4261403.1"/>
    </source>
</evidence>
<gene>
    <name evidence="1" type="ORF">GCM10022255_093900</name>
</gene>
<organism evidence="1 2">
    <name type="scientific">Dactylosporangium darangshiense</name>
    <dbReference type="NCBI Taxonomy" id="579108"/>
    <lineage>
        <taxon>Bacteria</taxon>
        <taxon>Bacillati</taxon>
        <taxon>Actinomycetota</taxon>
        <taxon>Actinomycetes</taxon>
        <taxon>Micromonosporales</taxon>
        <taxon>Micromonosporaceae</taxon>
        <taxon>Dactylosporangium</taxon>
    </lineage>
</organism>
<keyword evidence="2" id="KW-1185">Reference proteome</keyword>
<accession>A0ABP8DPY5</accession>